<evidence type="ECO:0000313" key="2">
    <source>
        <dbReference type="Proteomes" id="UP000821845"/>
    </source>
</evidence>
<protein>
    <submittedName>
        <fullName evidence="1">Uncharacterized protein</fullName>
    </submittedName>
</protein>
<sequence>MSKLRGYKESYEKFGFVNIGGKPQCVLCGEVLALSSMVPTKLTRHPRTKHPSYQDKDIEFFETKKRHLESQSWIIQTRFGSAYKVRLSFQLASSADAIKASYMLIYHVAKQMKPHTICETLLMPCMKDVVGAVIGKEHVKKLDKIPCSNDTVARRIGEMVSDVQDQSDPSRPVQERQLMGSGATPQLCAAAPVPDDADLATVPSTFKKSRRRDKPGSGNPRPGTDTARQEGAPQSPTRSRRHKKKKHHRVMSVDPSEHQSPAAMQGDVAEAARELRRATEVEQEAEVLLSASAHGGDQEKEPAYDTRCVTEEDNVIAIFGGNGAYQRLSLGFTMMVYFSVSVHLFIDAVIERDVRFACVPPSWANASLPGDDSWSTTQGWSNQDDSSACRHRRHPESGDVTVPCHTWLYENASRHDNIVKEWDMVCSRQWLRPFTRFAFIAGGLVAWVLPFLIDQTGRRPMILLAVVAASLLSLAIYFVKSVLLFMICRFLLGVSMTILYITSFVLMFEIVSREYLALFAVISQLGFCGGQIFVAMLNSPQLTWRSVQLSYSLPVGACAVAFLIVSESPRWLMARGHLEQAEAVMMNAARLNGVSKRKAQFLWKKAYNDLEKSQERWSTAFRMPMRGLLVSSINVRFVLVMFVSRFSCTLVYLSVVTHFVQRSTHAVFEVKYLATLDMATVVAGGAFLERYGRLRTSAVCLFIAGVAWTLTAFVQSVDDLEFSILVIIGVLAQATVQCVLPVLNAELFPQLMLTFGYCWGEASSLLGALGSPYIMLLAGDGYPFVPLLLFALLTLISGAVVLTVPETRRQPAFVRRSAAPSLFEYSRFVSIPDEMHAITRSLGIDL</sequence>
<reference evidence="1" key="1">
    <citation type="submission" date="2020-05" db="EMBL/GenBank/DDBJ databases">
        <title>Large-scale comparative analyses of tick genomes elucidate their genetic diversity and vector capacities.</title>
        <authorList>
            <person name="Jia N."/>
            <person name="Wang J."/>
            <person name="Shi W."/>
            <person name="Du L."/>
            <person name="Sun Y."/>
            <person name="Zhan W."/>
            <person name="Jiang J."/>
            <person name="Wang Q."/>
            <person name="Zhang B."/>
            <person name="Ji P."/>
            <person name="Sakyi L.B."/>
            <person name="Cui X."/>
            <person name="Yuan T."/>
            <person name="Jiang B."/>
            <person name="Yang W."/>
            <person name="Lam T.T.-Y."/>
            <person name="Chang Q."/>
            <person name="Ding S."/>
            <person name="Wang X."/>
            <person name="Zhu J."/>
            <person name="Ruan X."/>
            <person name="Zhao L."/>
            <person name="Wei J."/>
            <person name="Que T."/>
            <person name="Du C."/>
            <person name="Cheng J."/>
            <person name="Dai P."/>
            <person name="Han X."/>
            <person name="Huang E."/>
            <person name="Gao Y."/>
            <person name="Liu J."/>
            <person name="Shao H."/>
            <person name="Ye R."/>
            <person name="Li L."/>
            <person name="Wei W."/>
            <person name="Wang X."/>
            <person name="Wang C."/>
            <person name="Yang T."/>
            <person name="Huo Q."/>
            <person name="Li W."/>
            <person name="Guo W."/>
            <person name="Chen H."/>
            <person name="Zhou L."/>
            <person name="Ni X."/>
            <person name="Tian J."/>
            <person name="Zhou Y."/>
            <person name="Sheng Y."/>
            <person name="Liu T."/>
            <person name="Pan Y."/>
            <person name="Xia L."/>
            <person name="Li J."/>
            <person name="Zhao F."/>
            <person name="Cao W."/>
        </authorList>
    </citation>
    <scope>NUCLEOTIDE SEQUENCE</scope>
    <source>
        <strain evidence="1">Hyas-2018</strain>
    </source>
</reference>
<dbReference type="EMBL" id="CM023486">
    <property type="protein sequence ID" value="KAH6928942.1"/>
    <property type="molecule type" value="Genomic_DNA"/>
</dbReference>
<dbReference type="Proteomes" id="UP000821845">
    <property type="component" value="Chromosome 6"/>
</dbReference>
<name>A0ACB7S6Y7_HYAAI</name>
<comment type="caution">
    <text evidence="1">The sequence shown here is derived from an EMBL/GenBank/DDBJ whole genome shotgun (WGS) entry which is preliminary data.</text>
</comment>
<proteinExistence type="predicted"/>
<organism evidence="1 2">
    <name type="scientific">Hyalomma asiaticum</name>
    <name type="common">Tick</name>
    <dbReference type="NCBI Taxonomy" id="266040"/>
    <lineage>
        <taxon>Eukaryota</taxon>
        <taxon>Metazoa</taxon>
        <taxon>Ecdysozoa</taxon>
        <taxon>Arthropoda</taxon>
        <taxon>Chelicerata</taxon>
        <taxon>Arachnida</taxon>
        <taxon>Acari</taxon>
        <taxon>Parasitiformes</taxon>
        <taxon>Ixodida</taxon>
        <taxon>Ixodoidea</taxon>
        <taxon>Ixodidae</taxon>
        <taxon>Hyalomminae</taxon>
        <taxon>Hyalomma</taxon>
    </lineage>
</organism>
<accession>A0ACB7S6Y7</accession>
<gene>
    <name evidence="1" type="ORF">HPB50_021772</name>
</gene>
<keyword evidence="2" id="KW-1185">Reference proteome</keyword>
<evidence type="ECO:0000313" key="1">
    <source>
        <dbReference type="EMBL" id="KAH6928942.1"/>
    </source>
</evidence>